<evidence type="ECO:0000313" key="1">
    <source>
        <dbReference type="EMBL" id="MCO4294357.1"/>
    </source>
</evidence>
<dbReference type="SUPFAM" id="SSF51905">
    <property type="entry name" value="FAD/NAD(P)-binding domain"/>
    <property type="match status" value="1"/>
</dbReference>
<dbReference type="Proteomes" id="UP001155182">
    <property type="component" value="Unassembled WGS sequence"/>
</dbReference>
<organism evidence="1 2">
    <name type="scientific">Solitalea agri</name>
    <dbReference type="NCBI Taxonomy" id="2953739"/>
    <lineage>
        <taxon>Bacteria</taxon>
        <taxon>Pseudomonadati</taxon>
        <taxon>Bacteroidota</taxon>
        <taxon>Sphingobacteriia</taxon>
        <taxon>Sphingobacteriales</taxon>
        <taxon>Sphingobacteriaceae</taxon>
        <taxon>Solitalea</taxon>
    </lineage>
</organism>
<proteinExistence type="predicted"/>
<keyword evidence="2" id="KW-1185">Reference proteome</keyword>
<dbReference type="InterPro" id="IPR036188">
    <property type="entry name" value="FAD/NAD-bd_sf"/>
</dbReference>
<dbReference type="Gene3D" id="3.30.70.1990">
    <property type="match status" value="1"/>
</dbReference>
<dbReference type="InterPro" id="IPR050464">
    <property type="entry name" value="Zeta_carotene_desat/Oxidored"/>
</dbReference>
<dbReference type="GO" id="GO:0016491">
    <property type="term" value="F:oxidoreductase activity"/>
    <property type="evidence" value="ECO:0007669"/>
    <property type="project" value="TreeGrafter"/>
</dbReference>
<dbReference type="Gene3D" id="3.50.50.60">
    <property type="entry name" value="FAD/NAD(P)-binding domain"/>
    <property type="match status" value="1"/>
</dbReference>
<dbReference type="Pfam" id="PF13450">
    <property type="entry name" value="NAD_binding_8"/>
    <property type="match status" value="1"/>
</dbReference>
<gene>
    <name evidence="1" type="ORF">NF867_15960</name>
</gene>
<dbReference type="Gene3D" id="1.10.405.20">
    <property type="match status" value="1"/>
</dbReference>
<reference evidence="1" key="1">
    <citation type="submission" date="2022-06" db="EMBL/GenBank/DDBJ databases">
        <title>Solitalea sp. MAHUQ-68 isolated from rhizospheric soil.</title>
        <authorList>
            <person name="Huq M.A."/>
        </authorList>
    </citation>
    <scope>NUCLEOTIDE SEQUENCE</scope>
    <source>
        <strain evidence="1">MAHUQ-68</strain>
    </source>
</reference>
<protein>
    <submittedName>
        <fullName evidence="1">NAD(P)-binding protein</fullName>
    </submittedName>
</protein>
<dbReference type="PANTHER" id="PTHR42923:SF17">
    <property type="entry name" value="AMINE OXIDASE DOMAIN-CONTAINING PROTEIN"/>
    <property type="match status" value="1"/>
</dbReference>
<dbReference type="EMBL" id="JAMWYS010000057">
    <property type="protein sequence ID" value="MCO4294357.1"/>
    <property type="molecule type" value="Genomic_DNA"/>
</dbReference>
<dbReference type="AlphaFoldDB" id="A0A9X2F423"/>
<dbReference type="RefSeq" id="WP_252589392.1">
    <property type="nucleotide sequence ID" value="NZ_JAMWYS010000057.1"/>
</dbReference>
<evidence type="ECO:0000313" key="2">
    <source>
        <dbReference type="Proteomes" id="UP001155182"/>
    </source>
</evidence>
<dbReference type="PANTHER" id="PTHR42923">
    <property type="entry name" value="PROTOPORPHYRINOGEN OXIDASE"/>
    <property type="match status" value="1"/>
</dbReference>
<comment type="caution">
    <text evidence="1">The sequence shown here is derived from an EMBL/GenBank/DDBJ whole genome shotgun (WGS) entry which is preliminary data.</text>
</comment>
<name>A0A9X2F423_9SPHI</name>
<accession>A0A9X2F423</accession>
<sequence>MKKKVAIIGSGLAGMGVAIQLKEHFNITVFEEGEKVVGNSKSFSISCDQKQFTIDTSFNSINNSEEGLLSLLKTLGARVKPADVSFGIQQHRFGLEFCDKGLDGFFSQRKNLVNARHLKLFLEIKRFQSDCLSDANEIKYSNYTLKQYSKDKGYSSELLNNYLIPITSTIWAVPIHKAPDFPALMPIQYLKNYIISGRNSNKNWLTVENWNDLSTQLRGIDIQINKKVRFVKRQVEFGRMIVVLFFEDGSVEKFDTVIFACHANQALRILEDDATNLEYGLLRNFKYEKNTVKLHTDSTVMPENKKAWASFNYRIDDSGKATAIKWVNRFEQMELTKNYFVSVNDAGEVNEDAILKIVEYEHPLFDLKTTKAQNQLEKLNLQPESEEFEKTTFFCGSYFKNGQYEETFRSAVDCAGAVFQSQKYKIAELKIS</sequence>